<feature type="modified residue" description="N6-(pyridoxal phosphate)lysine" evidence="12">
    <location>
        <position position="114"/>
    </location>
</feature>
<dbReference type="SUPFAM" id="SSF53686">
    <property type="entry name" value="Tryptophan synthase beta subunit-like PLP-dependent enzymes"/>
    <property type="match status" value="1"/>
</dbReference>
<dbReference type="PROSITE" id="PS00165">
    <property type="entry name" value="DEHYDRATASE_SER_THR"/>
    <property type="match status" value="1"/>
</dbReference>
<comment type="similarity">
    <text evidence="3">Belongs to the threonine synthase family.</text>
</comment>
<dbReference type="UniPathway" id="UPA00050">
    <property type="reaction ID" value="UER00065"/>
</dbReference>
<dbReference type="InterPro" id="IPR001926">
    <property type="entry name" value="TrpB-like_PALP"/>
</dbReference>
<dbReference type="GO" id="GO:0006565">
    <property type="term" value="P:L-serine catabolic process"/>
    <property type="evidence" value="ECO:0007669"/>
    <property type="project" value="TreeGrafter"/>
</dbReference>
<dbReference type="GO" id="GO:0009097">
    <property type="term" value="P:isoleucine biosynthetic process"/>
    <property type="evidence" value="ECO:0007669"/>
    <property type="project" value="TreeGrafter"/>
</dbReference>
<feature type="domain" description="Tryptophan synthase beta chain-like PALP" evidence="13">
    <location>
        <begin position="77"/>
        <end position="381"/>
    </location>
</feature>
<accession>D0MK54</accession>
<evidence type="ECO:0000256" key="6">
    <source>
        <dbReference type="ARBA" id="ARBA00022605"/>
    </source>
</evidence>
<evidence type="ECO:0000256" key="2">
    <source>
        <dbReference type="ARBA" id="ARBA00004979"/>
    </source>
</evidence>
<proteinExistence type="inferred from homology"/>
<reference evidence="14 15" key="1">
    <citation type="journal article" date="2009" name="Stand. Genomic Sci.">
        <title>Complete genome sequence of Rhodothermus marinus type strain (R-10).</title>
        <authorList>
            <person name="Nolan M."/>
            <person name="Tindall B.J."/>
            <person name="Pomrenke H."/>
            <person name="Lapidus A."/>
            <person name="Copeland A."/>
            <person name="Glavina Del Rio T."/>
            <person name="Lucas S."/>
            <person name="Chen F."/>
            <person name="Tice H."/>
            <person name="Cheng J.F."/>
            <person name="Saunders E."/>
            <person name="Han C."/>
            <person name="Bruce D."/>
            <person name="Goodwin L."/>
            <person name="Chain P."/>
            <person name="Pitluck S."/>
            <person name="Ovchinikova G."/>
            <person name="Pati A."/>
            <person name="Ivanova N."/>
            <person name="Mavromatis K."/>
            <person name="Chen A."/>
            <person name="Palaniappan K."/>
            <person name="Land M."/>
            <person name="Hauser L."/>
            <person name="Chang Y.J."/>
            <person name="Jeffries C.D."/>
            <person name="Brettin T."/>
            <person name="Goker M."/>
            <person name="Bristow J."/>
            <person name="Eisen J.A."/>
            <person name="Markowitz V."/>
            <person name="Hugenholtz P."/>
            <person name="Kyrpides N.C."/>
            <person name="Klenk H.P."/>
            <person name="Detter J.C."/>
        </authorList>
    </citation>
    <scope>NUCLEOTIDE SEQUENCE [LARGE SCALE GENOMIC DNA]</scope>
    <source>
        <strain evidence="15">ATCC 43812 / DSM 4252 / R-10</strain>
    </source>
</reference>
<comment type="cofactor">
    <cofactor evidence="1 12">
        <name>pyridoxal 5'-phosphate</name>
        <dbReference type="ChEBI" id="CHEBI:597326"/>
    </cofactor>
</comment>
<dbReference type="InterPro" id="IPR000634">
    <property type="entry name" value="Ser/Thr_deHydtase_PyrdxlP-BS"/>
</dbReference>
<keyword evidence="15" id="KW-1185">Reference proteome</keyword>
<evidence type="ECO:0000256" key="3">
    <source>
        <dbReference type="ARBA" id="ARBA00005517"/>
    </source>
</evidence>
<evidence type="ECO:0000256" key="1">
    <source>
        <dbReference type="ARBA" id="ARBA00001933"/>
    </source>
</evidence>
<protein>
    <recommendedName>
        <fullName evidence="5 11">Threonine synthase</fullName>
        <ecNumber evidence="4 11">4.2.3.1</ecNumber>
    </recommendedName>
</protein>
<sequence length="404" mass="43746">MQPVTEHVDRLVCSACGATFAPEPLHTVCTHCGRPLLVSYRLEALCDRFRPEVLAGRVRSLWRYAEVLPVPFDAVRSLGEGWTPLLPQPRLGRQLGLPNLYVKDESLNPGGSFKARGLAMAVAAAALRGVRQVGLASAGNAAGALALYAARMGLSALVFMPEETPEPAVWECRLAGAQVYQVPGTIAEAGAAFEAYRREHPEVFSVATLREPYRVEGKKTMGYELFEQLGGRLPDVILYPTGGGTGLIGMWKAFDEMEALGWIGPERPRMVAVQAAGCAPIVRAFQEGHETAEFWENARTLAAGLRVPKALGDFLILRALRESNGTAVAVEDDEILEAMARWAQAEGMLAAPEGAATLAALLRLREAGWVQPEETVVLFNTASAHKYPAVVHRVLSRVEATEIR</sequence>
<evidence type="ECO:0000256" key="8">
    <source>
        <dbReference type="ARBA" id="ARBA00022898"/>
    </source>
</evidence>
<dbReference type="NCBIfam" id="TIGR00260">
    <property type="entry name" value="thrC"/>
    <property type="match status" value="1"/>
</dbReference>
<dbReference type="GO" id="GO:0004795">
    <property type="term" value="F:threonine synthase activity"/>
    <property type="evidence" value="ECO:0007669"/>
    <property type="project" value="UniProtKB-UniRule"/>
</dbReference>
<dbReference type="InterPro" id="IPR050147">
    <property type="entry name" value="Ser/Thr_Dehydratase"/>
</dbReference>
<dbReference type="NCBIfam" id="NF006050">
    <property type="entry name" value="PRK08197.1"/>
    <property type="match status" value="1"/>
</dbReference>
<dbReference type="GO" id="GO:0003941">
    <property type="term" value="F:L-serine ammonia-lyase activity"/>
    <property type="evidence" value="ECO:0007669"/>
    <property type="project" value="TreeGrafter"/>
</dbReference>
<keyword evidence="6" id="KW-0028">Amino-acid biosynthesis</keyword>
<evidence type="ECO:0000313" key="14">
    <source>
        <dbReference type="EMBL" id="ACY46967.1"/>
    </source>
</evidence>
<comment type="catalytic activity">
    <reaction evidence="10">
        <text>O-phospho-L-homoserine + H2O = L-threonine + phosphate</text>
        <dbReference type="Rhea" id="RHEA:10840"/>
        <dbReference type="ChEBI" id="CHEBI:15377"/>
        <dbReference type="ChEBI" id="CHEBI:43474"/>
        <dbReference type="ChEBI" id="CHEBI:57590"/>
        <dbReference type="ChEBI" id="CHEBI:57926"/>
        <dbReference type="EC" id="4.2.3.1"/>
    </reaction>
</comment>
<dbReference type="eggNOG" id="COG0498">
    <property type="taxonomic scope" value="Bacteria"/>
</dbReference>
<dbReference type="PANTHER" id="PTHR48078:SF6">
    <property type="entry name" value="L-THREONINE DEHYDRATASE CATABOLIC TDCB"/>
    <property type="match status" value="1"/>
</dbReference>
<evidence type="ECO:0000256" key="7">
    <source>
        <dbReference type="ARBA" id="ARBA00022697"/>
    </source>
</evidence>
<dbReference type="GO" id="GO:0006567">
    <property type="term" value="P:L-threonine catabolic process"/>
    <property type="evidence" value="ECO:0007669"/>
    <property type="project" value="TreeGrafter"/>
</dbReference>
<gene>
    <name evidence="14" type="ordered locus">Rmar_0058</name>
</gene>
<dbReference type="Pfam" id="PF00291">
    <property type="entry name" value="PALP"/>
    <property type="match status" value="1"/>
</dbReference>
<dbReference type="InterPro" id="IPR036052">
    <property type="entry name" value="TrpB-like_PALP_sf"/>
</dbReference>
<dbReference type="GO" id="GO:0030170">
    <property type="term" value="F:pyridoxal phosphate binding"/>
    <property type="evidence" value="ECO:0007669"/>
    <property type="project" value="InterPro"/>
</dbReference>
<keyword evidence="7" id="KW-0791">Threonine biosynthesis</keyword>
<evidence type="ECO:0000256" key="10">
    <source>
        <dbReference type="ARBA" id="ARBA00049144"/>
    </source>
</evidence>
<dbReference type="GO" id="GO:0004794">
    <property type="term" value="F:threonine deaminase activity"/>
    <property type="evidence" value="ECO:0007669"/>
    <property type="project" value="TreeGrafter"/>
</dbReference>
<evidence type="ECO:0000256" key="9">
    <source>
        <dbReference type="ARBA" id="ARBA00023239"/>
    </source>
</evidence>
<dbReference type="RefSeq" id="WP_012842579.1">
    <property type="nucleotide sequence ID" value="NC_013501.1"/>
</dbReference>
<keyword evidence="9" id="KW-0456">Lyase</keyword>
<dbReference type="KEGG" id="rmr:Rmar_0058"/>
<organism evidence="14 15">
    <name type="scientific">Rhodothermus marinus (strain ATCC 43812 / DSM 4252 / R-10)</name>
    <name type="common">Rhodothermus obamensis</name>
    <dbReference type="NCBI Taxonomy" id="518766"/>
    <lineage>
        <taxon>Bacteria</taxon>
        <taxon>Pseudomonadati</taxon>
        <taxon>Rhodothermota</taxon>
        <taxon>Rhodothermia</taxon>
        <taxon>Rhodothermales</taxon>
        <taxon>Rhodothermaceae</taxon>
        <taxon>Rhodothermus</taxon>
    </lineage>
</organism>
<dbReference type="EMBL" id="CP001807">
    <property type="protein sequence ID" value="ACY46967.1"/>
    <property type="molecule type" value="Genomic_DNA"/>
</dbReference>
<evidence type="ECO:0000313" key="15">
    <source>
        <dbReference type="Proteomes" id="UP000002221"/>
    </source>
</evidence>
<dbReference type="STRING" id="518766.Rmar_0058"/>
<evidence type="ECO:0000256" key="11">
    <source>
        <dbReference type="NCBIfam" id="TIGR00260"/>
    </source>
</evidence>
<comment type="pathway">
    <text evidence="2">Amino-acid biosynthesis; L-threonine biosynthesis; L-threonine from L-aspartate: step 5/5.</text>
</comment>
<dbReference type="InterPro" id="IPR004450">
    <property type="entry name" value="Thr_synthase-like"/>
</dbReference>
<dbReference type="EC" id="4.2.3.1" evidence="4 11"/>
<dbReference type="HOGENOM" id="CLU_028142_4_1_10"/>
<dbReference type="Gene3D" id="3.40.50.1100">
    <property type="match status" value="2"/>
</dbReference>
<keyword evidence="8 12" id="KW-0663">Pyridoxal phosphate</keyword>
<name>D0MK54_RHOM4</name>
<dbReference type="OrthoDB" id="9778118at2"/>
<evidence type="ECO:0000256" key="5">
    <source>
        <dbReference type="ARBA" id="ARBA00018679"/>
    </source>
</evidence>
<dbReference type="PANTHER" id="PTHR48078">
    <property type="entry name" value="THREONINE DEHYDRATASE, MITOCHONDRIAL-RELATED"/>
    <property type="match status" value="1"/>
</dbReference>
<evidence type="ECO:0000259" key="13">
    <source>
        <dbReference type="Pfam" id="PF00291"/>
    </source>
</evidence>
<dbReference type="GO" id="GO:0009088">
    <property type="term" value="P:threonine biosynthetic process"/>
    <property type="evidence" value="ECO:0007669"/>
    <property type="project" value="UniProtKB-UniRule"/>
</dbReference>
<dbReference type="AlphaFoldDB" id="D0MK54"/>
<evidence type="ECO:0000256" key="4">
    <source>
        <dbReference type="ARBA" id="ARBA00013028"/>
    </source>
</evidence>
<dbReference type="CDD" id="cd01563">
    <property type="entry name" value="Thr-synth_1"/>
    <property type="match status" value="1"/>
</dbReference>
<dbReference type="Proteomes" id="UP000002221">
    <property type="component" value="Chromosome"/>
</dbReference>
<evidence type="ECO:0000256" key="12">
    <source>
        <dbReference type="PIRSR" id="PIRSR604450-51"/>
    </source>
</evidence>